<accession>A0A6N8IQF1</accession>
<feature type="binding site" evidence="4">
    <location>
        <position position="93"/>
    </location>
    <ligand>
        <name>NADP(+)</name>
        <dbReference type="ChEBI" id="CHEBI:58349"/>
    </ligand>
</feature>
<dbReference type="RefSeq" id="WP_157396996.1">
    <property type="nucleotide sequence ID" value="NZ_WSEL01000003.1"/>
</dbReference>
<feature type="active site" description="Proton acceptor" evidence="4">
    <location>
        <position position="182"/>
    </location>
</feature>
<dbReference type="GO" id="GO:0050661">
    <property type="term" value="F:NADP binding"/>
    <property type="evidence" value="ECO:0007669"/>
    <property type="project" value="InterPro"/>
</dbReference>
<dbReference type="Gene3D" id="3.90.25.10">
    <property type="entry name" value="UDP-galactose 4-epimerase, domain 1"/>
    <property type="match status" value="1"/>
</dbReference>
<dbReference type="SUPFAM" id="SSF51735">
    <property type="entry name" value="NAD(P)-binding Rossmann-fold domains"/>
    <property type="match status" value="1"/>
</dbReference>
<dbReference type="Pfam" id="PF01370">
    <property type="entry name" value="Epimerase"/>
    <property type="match status" value="1"/>
</dbReference>
<name>A0A6N8IQF1_9BURK</name>
<feature type="active site" description="Proton acceptor" evidence="4">
    <location>
        <position position="140"/>
    </location>
</feature>
<keyword evidence="2 4" id="KW-0413">Isomerase</keyword>
<feature type="domain" description="NAD-dependent epimerase/dehydratase" evidence="5">
    <location>
        <begin position="5"/>
        <end position="246"/>
    </location>
</feature>
<comment type="subunit">
    <text evidence="4">Homopentamer.</text>
</comment>
<dbReference type="EC" id="5.1.3.20" evidence="4"/>
<evidence type="ECO:0000256" key="2">
    <source>
        <dbReference type="ARBA" id="ARBA00023235"/>
    </source>
</evidence>
<organism evidence="6 7">
    <name type="scientific">Ramlibacter pinisoli</name>
    <dbReference type="NCBI Taxonomy" id="2682844"/>
    <lineage>
        <taxon>Bacteria</taxon>
        <taxon>Pseudomonadati</taxon>
        <taxon>Pseudomonadota</taxon>
        <taxon>Betaproteobacteria</taxon>
        <taxon>Burkholderiales</taxon>
        <taxon>Comamonadaceae</taxon>
        <taxon>Ramlibacter</taxon>
    </lineage>
</organism>
<comment type="cofactor">
    <cofactor evidence="4">
        <name>NADP(+)</name>
        <dbReference type="ChEBI" id="CHEBI:58349"/>
    </cofactor>
    <text evidence="4">Binds 1 NADP(+) per subunit.</text>
</comment>
<comment type="pathway">
    <text evidence="4">Nucleotide-sugar biosynthesis; ADP-L-glycero-beta-D-manno-heptose biosynthesis; ADP-L-glycero-beta-D-manno-heptose from D-glycero-beta-D-manno-heptose 7-phosphate: step 4/4.</text>
</comment>
<keyword evidence="1 4" id="KW-0521">NADP</keyword>
<dbReference type="EMBL" id="WSEL01000003">
    <property type="protein sequence ID" value="MVQ28942.1"/>
    <property type="molecule type" value="Genomic_DNA"/>
</dbReference>
<dbReference type="InterPro" id="IPR001509">
    <property type="entry name" value="Epimerase_deHydtase"/>
</dbReference>
<feature type="binding site" evidence="4">
    <location>
        <begin position="12"/>
        <end position="13"/>
    </location>
    <ligand>
        <name>NADP(+)</name>
        <dbReference type="ChEBI" id="CHEBI:58349"/>
    </ligand>
</feature>
<evidence type="ECO:0000256" key="1">
    <source>
        <dbReference type="ARBA" id="ARBA00022857"/>
    </source>
</evidence>
<feature type="binding site" evidence="4">
    <location>
        <begin position="76"/>
        <end position="80"/>
    </location>
    <ligand>
        <name>NADP(+)</name>
        <dbReference type="ChEBI" id="CHEBI:58349"/>
    </ligand>
</feature>
<comment type="similarity">
    <text evidence="4">Belongs to the NAD(P)-dependent epimerase/dehydratase family. HldD subfamily.</text>
</comment>
<dbReference type="CDD" id="cd05248">
    <property type="entry name" value="ADP_GME_SDR_e"/>
    <property type="match status" value="1"/>
</dbReference>
<gene>
    <name evidence="6" type="primary">rfaD</name>
    <name evidence="4" type="synonym">hldD</name>
    <name evidence="6" type="ORF">GON04_05780</name>
</gene>
<dbReference type="AlphaFoldDB" id="A0A6N8IQF1"/>
<feature type="binding site" evidence="4">
    <location>
        <position position="40"/>
    </location>
    <ligand>
        <name>NADP(+)</name>
        <dbReference type="ChEBI" id="CHEBI:58349"/>
    </ligand>
</feature>
<feature type="binding site" evidence="4">
    <location>
        <begin position="205"/>
        <end position="208"/>
    </location>
    <ligand>
        <name>substrate</name>
    </ligand>
</feature>
<protein>
    <recommendedName>
        <fullName evidence="4">ADP-L-glycero-D-manno-heptose-6-epimerase</fullName>
        <ecNumber evidence="4">5.1.3.20</ecNumber>
    </recommendedName>
    <alternativeName>
        <fullName evidence="4">ADP-L-glycero-beta-D-manno-heptose-6-epimerase</fullName>
        <shortName evidence="4">ADP-glyceromanno-heptose 6-epimerase</shortName>
        <shortName evidence="4">ADP-hep 6-epimerase</shortName>
        <shortName evidence="4">AGME</shortName>
    </alternativeName>
</protein>
<evidence type="ECO:0000256" key="3">
    <source>
        <dbReference type="ARBA" id="ARBA00023277"/>
    </source>
</evidence>
<dbReference type="Proteomes" id="UP000469385">
    <property type="component" value="Unassembled WGS sequence"/>
</dbReference>
<keyword evidence="7" id="KW-1185">Reference proteome</keyword>
<comment type="function">
    <text evidence="4">Catalyzes the interconversion between ADP-D-glycero-beta-D-manno-heptose and ADP-L-glycero-beta-D-manno-heptose via an epimerization at carbon 6 of the heptose.</text>
</comment>
<dbReference type="UniPathway" id="UPA00356">
    <property type="reaction ID" value="UER00440"/>
</dbReference>
<dbReference type="Gene3D" id="3.40.50.720">
    <property type="entry name" value="NAD(P)-binding Rossmann-like Domain"/>
    <property type="match status" value="1"/>
</dbReference>
<evidence type="ECO:0000259" key="5">
    <source>
        <dbReference type="Pfam" id="PF01370"/>
    </source>
</evidence>
<dbReference type="GO" id="GO:0005975">
    <property type="term" value="P:carbohydrate metabolic process"/>
    <property type="evidence" value="ECO:0007669"/>
    <property type="project" value="UniProtKB-UniRule"/>
</dbReference>
<comment type="domain">
    <text evidence="4">Contains a large N-terminal NADP-binding domain, and a smaller C-terminal substrate-binding domain.</text>
</comment>
<dbReference type="InterPro" id="IPR036291">
    <property type="entry name" value="NAD(P)-bd_dom_sf"/>
</dbReference>
<proteinExistence type="inferred from homology"/>
<evidence type="ECO:0000256" key="4">
    <source>
        <dbReference type="HAMAP-Rule" id="MF_01601"/>
    </source>
</evidence>
<comment type="catalytic activity">
    <reaction evidence="4">
        <text>ADP-D-glycero-beta-D-manno-heptose = ADP-L-glycero-beta-D-manno-heptose</text>
        <dbReference type="Rhea" id="RHEA:17577"/>
        <dbReference type="ChEBI" id="CHEBI:59967"/>
        <dbReference type="ChEBI" id="CHEBI:61506"/>
        <dbReference type="EC" id="5.1.3.20"/>
    </reaction>
</comment>
<dbReference type="HAMAP" id="MF_01601">
    <property type="entry name" value="Heptose_epimerase"/>
    <property type="match status" value="1"/>
</dbReference>
<feature type="binding site" evidence="4">
    <location>
        <position position="293"/>
    </location>
    <ligand>
        <name>substrate</name>
    </ligand>
</feature>
<feature type="binding site" evidence="4">
    <location>
        <position position="144"/>
    </location>
    <ligand>
        <name>NADP(+)</name>
        <dbReference type="ChEBI" id="CHEBI:58349"/>
    </ligand>
</feature>
<dbReference type="PANTHER" id="PTHR43103">
    <property type="entry name" value="NUCLEOSIDE-DIPHOSPHATE-SUGAR EPIMERASE"/>
    <property type="match status" value="1"/>
</dbReference>
<dbReference type="PANTHER" id="PTHR43103:SF3">
    <property type="entry name" value="ADP-L-GLYCERO-D-MANNO-HEPTOSE-6-EPIMERASE"/>
    <property type="match status" value="1"/>
</dbReference>
<feature type="binding site" evidence="4">
    <location>
        <position position="191"/>
    </location>
    <ligand>
        <name>substrate</name>
    </ligand>
</feature>
<feature type="binding site" evidence="4">
    <location>
        <position position="173"/>
    </location>
    <ligand>
        <name>substrate</name>
    </ligand>
</feature>
<evidence type="ECO:0000313" key="7">
    <source>
        <dbReference type="Proteomes" id="UP000469385"/>
    </source>
</evidence>
<reference evidence="6 7" key="1">
    <citation type="submission" date="2019-12" db="EMBL/GenBank/DDBJ databases">
        <authorList>
            <person name="Huq M.A."/>
        </authorList>
    </citation>
    <scope>NUCLEOTIDE SEQUENCE [LARGE SCALE GENOMIC DNA]</scope>
    <source>
        <strain evidence="6 7">MAH-25</strain>
    </source>
</reference>
<dbReference type="GO" id="GO:0008712">
    <property type="term" value="F:ADP-glyceromanno-heptose 6-epimerase activity"/>
    <property type="evidence" value="ECO:0007669"/>
    <property type="project" value="UniProtKB-UniRule"/>
</dbReference>
<dbReference type="GO" id="GO:0097171">
    <property type="term" value="P:ADP-L-glycero-beta-D-manno-heptose biosynthetic process"/>
    <property type="evidence" value="ECO:0007669"/>
    <property type="project" value="UniProtKB-UniPathway"/>
</dbReference>
<comment type="caution">
    <text evidence="6">The sequence shown here is derived from an EMBL/GenBank/DDBJ whole genome shotgun (WGS) entry which is preliminary data.</text>
</comment>
<feature type="binding site" evidence="4">
    <location>
        <begin position="33"/>
        <end position="34"/>
    </location>
    <ligand>
        <name>NADP(+)</name>
        <dbReference type="ChEBI" id="CHEBI:58349"/>
    </ligand>
</feature>
<dbReference type="NCBIfam" id="TIGR02197">
    <property type="entry name" value="heptose_epim"/>
    <property type="match status" value="1"/>
</dbReference>
<evidence type="ECO:0000313" key="6">
    <source>
        <dbReference type="EMBL" id="MVQ28942.1"/>
    </source>
</evidence>
<dbReference type="InterPro" id="IPR011912">
    <property type="entry name" value="Heptose_epim"/>
</dbReference>
<comment type="caution">
    <text evidence="4">Lacks conserved residue(s) required for the propagation of feature annotation.</text>
</comment>
<feature type="binding site" evidence="4">
    <location>
        <position position="182"/>
    </location>
    <ligand>
        <name>NADP(+)</name>
        <dbReference type="ChEBI" id="CHEBI:58349"/>
    </ligand>
</feature>
<keyword evidence="3 4" id="KW-0119">Carbohydrate metabolism</keyword>
<feature type="binding site" evidence="4">
    <location>
        <position position="184"/>
    </location>
    <ligand>
        <name>substrate</name>
    </ligand>
</feature>
<sequence>MTRYVVTGAAGFIGSNIVKGLNDRGIDDIIAVDDLTQGDKFRNLADLRIADYVDADLFYDAFADGHFGTVEAVFHEGACSDTMETDGKYMMDNNYTLSCGLFRACQERGARLLYASSAATYGGSSSFTETPEFERPLNVYGWSKLLFDQRLRRELGPGLAGATRQVVGFRYFNVYGPREQHKGRMASVAFHQFNQFREQGKVRLFGEYGGYGPGQQQRDFVFIDDVVAVNLWFLDHPEQRGIFNLGTGRAQPFNDVATAVISALAGRPHTAESAAAAGLLEYIPFPDALRGKYQCHTQADLAALRATGCDHVFADVQTGVARYMDRLQANA</sequence>
<feature type="binding site" evidence="4">
    <location>
        <position position="174"/>
    </location>
    <ligand>
        <name>NADP(+)</name>
        <dbReference type="ChEBI" id="CHEBI:58349"/>
    </ligand>
</feature>
<feature type="binding site" evidence="4">
    <location>
        <position position="218"/>
    </location>
    <ligand>
        <name>substrate</name>
    </ligand>
</feature>